<feature type="compositionally biased region" description="Polar residues" evidence="3">
    <location>
        <begin position="776"/>
        <end position="785"/>
    </location>
</feature>
<protein>
    <recommendedName>
        <fullName evidence="8">Integrase catalytic domain-containing protein</fullName>
    </recommendedName>
</protein>
<keyword evidence="2" id="KW-0862">Zinc</keyword>
<dbReference type="SUPFAM" id="SSF57756">
    <property type="entry name" value="Retrovirus zinc finger-like domains"/>
    <property type="match status" value="1"/>
</dbReference>
<evidence type="ECO:0008006" key="8">
    <source>
        <dbReference type="Google" id="ProtNLM"/>
    </source>
</evidence>
<dbReference type="PANTHER" id="PTHR42648:SF18">
    <property type="entry name" value="RETROTRANSPOSON, UNCLASSIFIED-LIKE PROTEIN"/>
    <property type="match status" value="1"/>
</dbReference>
<keyword evidence="1" id="KW-0378">Hydrolase</keyword>
<proteinExistence type="predicted"/>
<keyword evidence="2" id="KW-0479">Metal-binding</keyword>
<keyword evidence="2" id="KW-0863">Zinc-finger</keyword>
<evidence type="ECO:0000313" key="7">
    <source>
        <dbReference type="Proteomes" id="UP000326396"/>
    </source>
</evidence>
<dbReference type="InterPro" id="IPR012337">
    <property type="entry name" value="RNaseH-like_sf"/>
</dbReference>
<reference evidence="6 7" key="1">
    <citation type="submission" date="2019-05" db="EMBL/GenBank/DDBJ databases">
        <title>Mikania micrantha, genome provides insights into the molecular mechanism of rapid growth.</title>
        <authorList>
            <person name="Liu B."/>
        </authorList>
    </citation>
    <scope>NUCLEOTIDE SEQUENCE [LARGE SCALE GENOMIC DNA]</scope>
    <source>
        <strain evidence="6">NLD-2019</strain>
        <tissue evidence="6">Leaf</tissue>
    </source>
</reference>
<dbReference type="InterPro" id="IPR039537">
    <property type="entry name" value="Retrotran_Ty1/copia-like"/>
</dbReference>
<dbReference type="InterPro" id="IPR036875">
    <property type="entry name" value="Znf_CCHC_sf"/>
</dbReference>
<dbReference type="InterPro" id="IPR057670">
    <property type="entry name" value="SH3_retrovirus"/>
</dbReference>
<accession>A0A5N6PA07</accession>
<dbReference type="PANTHER" id="PTHR42648">
    <property type="entry name" value="TRANSPOSASE, PUTATIVE-RELATED"/>
    <property type="match status" value="1"/>
</dbReference>
<feature type="domain" description="Integrase catalytic" evidence="5">
    <location>
        <begin position="492"/>
        <end position="668"/>
    </location>
</feature>
<name>A0A5N6PA07_9ASTR</name>
<feature type="region of interest" description="Disordered" evidence="3">
    <location>
        <begin position="763"/>
        <end position="785"/>
    </location>
</feature>
<dbReference type="SMART" id="SM00343">
    <property type="entry name" value="ZnF_C2HC"/>
    <property type="match status" value="1"/>
</dbReference>
<evidence type="ECO:0000256" key="1">
    <source>
        <dbReference type="ARBA" id="ARBA00022670"/>
    </source>
</evidence>
<dbReference type="Gene3D" id="4.10.60.10">
    <property type="entry name" value="Zinc finger, CCHC-type"/>
    <property type="match status" value="1"/>
</dbReference>
<dbReference type="GO" id="GO:0006508">
    <property type="term" value="P:proteolysis"/>
    <property type="evidence" value="ECO:0007669"/>
    <property type="project" value="UniProtKB-KW"/>
</dbReference>
<evidence type="ECO:0000259" key="4">
    <source>
        <dbReference type="PROSITE" id="PS50158"/>
    </source>
</evidence>
<comment type="caution">
    <text evidence="6">The sequence shown here is derived from an EMBL/GenBank/DDBJ whole genome shotgun (WGS) entry which is preliminary data.</text>
</comment>
<sequence length="843" mass="96353">MSEETVSYQSVPRFDGDYEHWSMVMENLLRLKEFWIVVKDGVREPQDGEILTEAQKSVLETMRLKDLKARNYLFQSIDRQIMRTITQKESAKMIWDAMKTKYQGNPRVKRAHLQRLRREFELLEMKDSESVTDYLNRVMATANDMRAYGDDLTDVKIVEKVLRSLTDNFNYVVCTIEESRDVDLMSIDELQSSLLVHEQKILKKPAENQVLKVEQDFGSSRGRGRGRGQFGRGRGRGRGRTRGDFDKSHIECYNCHTMGHFAYECPNERKAQYAEFDDGEELLLMAQTADDDEEVLLMTHTNEPKQEAETKGFWFIDSGCSNHMTGSKDWFIRLDETYKHSVKLGNDLKLLVQGLGDIKLTVEGVTQTITKVYYVPDLTSNLLSVGQLQEKDLTIVIKHNMCKAYHAQRGLLFTSLMTKNRMFVIQGSMKTATDRCLEVKADADSLIWHRRFGHISFKYLRTMQQNELVLGLPKVGEYNKVCDTCLMGKQQKEAIPKRSTWRASEKLQLIHTDLCGPISPTSPSGKRYILSFIDDFSRKGWLYFLSNKSESFEYFQRFKALVENETNKTIKALRSDRGGEFISNEFNAFCDKHGIKRQLTTAFTPQQNGVAERRNKTIMNMVRCVLIDKSLPKWLWSEAANWAGHLINRTYTSALENKVPEEVWAGKKPHVEHFKVFGSIAFAQVPAQMRTKLDDRSKKCIFLGISLESKAYRLYDPVSRKVMISRDVVFDEDNKWSWSKEELGSSVLSIPDEYVDVVDSDMSGIASENGPEEGTHTSSSSNTNAEAPMMTGAAIQSQGDVASSSHTAVNQIVEATDSQVTRRIVKAPVWLNDYQTGVMVAGF</sequence>
<dbReference type="InterPro" id="IPR001878">
    <property type="entry name" value="Znf_CCHC"/>
</dbReference>
<dbReference type="PROSITE" id="PS50994">
    <property type="entry name" value="INTEGRASE"/>
    <property type="match status" value="1"/>
</dbReference>
<dbReference type="SUPFAM" id="SSF53098">
    <property type="entry name" value="Ribonuclease H-like"/>
    <property type="match status" value="1"/>
</dbReference>
<keyword evidence="1" id="KW-0645">Protease</keyword>
<dbReference type="Pfam" id="PF00665">
    <property type="entry name" value="rve"/>
    <property type="match status" value="1"/>
</dbReference>
<dbReference type="InterPro" id="IPR025724">
    <property type="entry name" value="GAG-pre-integrase_dom"/>
</dbReference>
<dbReference type="InterPro" id="IPR054722">
    <property type="entry name" value="PolX-like_BBD"/>
</dbReference>
<dbReference type="Pfam" id="PF14223">
    <property type="entry name" value="Retrotran_gag_2"/>
    <property type="match status" value="1"/>
</dbReference>
<dbReference type="OrthoDB" id="2013098at2759"/>
<evidence type="ECO:0000313" key="6">
    <source>
        <dbReference type="EMBL" id="KAD6118940.1"/>
    </source>
</evidence>
<evidence type="ECO:0000256" key="2">
    <source>
        <dbReference type="PROSITE-ProRule" id="PRU00047"/>
    </source>
</evidence>
<dbReference type="Proteomes" id="UP000326396">
    <property type="component" value="Linkage Group LG13"/>
</dbReference>
<feature type="domain" description="CCHC-type" evidence="4">
    <location>
        <begin position="252"/>
        <end position="267"/>
    </location>
</feature>
<dbReference type="GO" id="GO:0015074">
    <property type="term" value="P:DNA integration"/>
    <property type="evidence" value="ECO:0007669"/>
    <property type="project" value="InterPro"/>
</dbReference>
<gene>
    <name evidence="6" type="ORF">E3N88_10211</name>
</gene>
<dbReference type="Gene3D" id="3.30.420.10">
    <property type="entry name" value="Ribonuclease H-like superfamily/Ribonuclease H"/>
    <property type="match status" value="1"/>
</dbReference>
<dbReference type="InterPro" id="IPR001584">
    <property type="entry name" value="Integrase_cat-core"/>
</dbReference>
<dbReference type="PROSITE" id="PS50158">
    <property type="entry name" value="ZF_CCHC"/>
    <property type="match status" value="1"/>
</dbReference>
<dbReference type="EMBL" id="SZYD01000005">
    <property type="protein sequence ID" value="KAD6118940.1"/>
    <property type="molecule type" value="Genomic_DNA"/>
</dbReference>
<dbReference type="Pfam" id="PF25597">
    <property type="entry name" value="SH3_retrovirus"/>
    <property type="match status" value="1"/>
</dbReference>
<feature type="region of interest" description="Disordered" evidence="3">
    <location>
        <begin position="218"/>
        <end position="241"/>
    </location>
</feature>
<dbReference type="Pfam" id="PF22936">
    <property type="entry name" value="Pol_BBD"/>
    <property type="match status" value="1"/>
</dbReference>
<dbReference type="GO" id="GO:0008233">
    <property type="term" value="F:peptidase activity"/>
    <property type="evidence" value="ECO:0007669"/>
    <property type="project" value="UniProtKB-KW"/>
</dbReference>
<dbReference type="GO" id="GO:0003676">
    <property type="term" value="F:nucleic acid binding"/>
    <property type="evidence" value="ECO:0007669"/>
    <property type="project" value="InterPro"/>
</dbReference>
<dbReference type="InterPro" id="IPR036397">
    <property type="entry name" value="RNaseH_sf"/>
</dbReference>
<keyword evidence="7" id="KW-1185">Reference proteome</keyword>
<organism evidence="6 7">
    <name type="scientific">Mikania micrantha</name>
    <name type="common">bitter vine</name>
    <dbReference type="NCBI Taxonomy" id="192012"/>
    <lineage>
        <taxon>Eukaryota</taxon>
        <taxon>Viridiplantae</taxon>
        <taxon>Streptophyta</taxon>
        <taxon>Embryophyta</taxon>
        <taxon>Tracheophyta</taxon>
        <taxon>Spermatophyta</taxon>
        <taxon>Magnoliopsida</taxon>
        <taxon>eudicotyledons</taxon>
        <taxon>Gunneridae</taxon>
        <taxon>Pentapetalae</taxon>
        <taxon>asterids</taxon>
        <taxon>campanulids</taxon>
        <taxon>Asterales</taxon>
        <taxon>Asteraceae</taxon>
        <taxon>Asteroideae</taxon>
        <taxon>Heliantheae alliance</taxon>
        <taxon>Eupatorieae</taxon>
        <taxon>Mikania</taxon>
    </lineage>
</organism>
<evidence type="ECO:0000259" key="5">
    <source>
        <dbReference type="PROSITE" id="PS50994"/>
    </source>
</evidence>
<dbReference type="Pfam" id="PF13976">
    <property type="entry name" value="gag_pre-integrs"/>
    <property type="match status" value="1"/>
</dbReference>
<dbReference type="GO" id="GO:0008270">
    <property type="term" value="F:zinc ion binding"/>
    <property type="evidence" value="ECO:0007669"/>
    <property type="project" value="UniProtKB-KW"/>
</dbReference>
<dbReference type="Pfam" id="PF00098">
    <property type="entry name" value="zf-CCHC"/>
    <property type="match status" value="1"/>
</dbReference>
<dbReference type="AlphaFoldDB" id="A0A5N6PA07"/>
<evidence type="ECO:0000256" key="3">
    <source>
        <dbReference type="SAM" id="MobiDB-lite"/>
    </source>
</evidence>